<comment type="caution">
    <text evidence="1">The sequence shown here is derived from an EMBL/GenBank/DDBJ whole genome shotgun (WGS) entry which is preliminary data.</text>
</comment>
<protein>
    <submittedName>
        <fullName evidence="1">Uncharacterized protein</fullName>
    </submittedName>
</protein>
<sequence length="131" mass="15040">MSNAGKLRGKSFGISKRLFSHGSEHSRSVMILVKENFDCELKLRLDEFEIDADSDIIIGGDFKVILDCDRDGFGGKAKLKIACKKIENLCSSFDLIDIWRIRNPESKRFTWKQSNPLIQRRLDFWLTSGNL</sequence>
<proteinExistence type="predicted"/>
<organism evidence="1 2">
    <name type="scientific">Porites evermanni</name>
    <dbReference type="NCBI Taxonomy" id="104178"/>
    <lineage>
        <taxon>Eukaryota</taxon>
        <taxon>Metazoa</taxon>
        <taxon>Cnidaria</taxon>
        <taxon>Anthozoa</taxon>
        <taxon>Hexacorallia</taxon>
        <taxon>Scleractinia</taxon>
        <taxon>Fungiina</taxon>
        <taxon>Poritidae</taxon>
        <taxon>Porites</taxon>
    </lineage>
</organism>
<dbReference type="Gene3D" id="3.60.10.10">
    <property type="entry name" value="Endonuclease/exonuclease/phosphatase"/>
    <property type="match status" value="1"/>
</dbReference>
<evidence type="ECO:0000313" key="2">
    <source>
        <dbReference type="Proteomes" id="UP001159427"/>
    </source>
</evidence>
<evidence type="ECO:0000313" key="1">
    <source>
        <dbReference type="EMBL" id="CAH3027686.1"/>
    </source>
</evidence>
<dbReference type="Proteomes" id="UP001159427">
    <property type="component" value="Unassembled WGS sequence"/>
</dbReference>
<name>A0ABN8MG46_9CNID</name>
<dbReference type="SUPFAM" id="SSF56219">
    <property type="entry name" value="DNase I-like"/>
    <property type="match status" value="1"/>
</dbReference>
<reference evidence="1 2" key="1">
    <citation type="submission" date="2022-05" db="EMBL/GenBank/DDBJ databases">
        <authorList>
            <consortium name="Genoscope - CEA"/>
            <person name="William W."/>
        </authorList>
    </citation>
    <scope>NUCLEOTIDE SEQUENCE [LARGE SCALE GENOMIC DNA]</scope>
</reference>
<dbReference type="InterPro" id="IPR036691">
    <property type="entry name" value="Endo/exonu/phosph_ase_sf"/>
</dbReference>
<dbReference type="EMBL" id="CALNXI010000467">
    <property type="protein sequence ID" value="CAH3027686.1"/>
    <property type="molecule type" value="Genomic_DNA"/>
</dbReference>
<accession>A0ABN8MG46</accession>
<gene>
    <name evidence="1" type="ORF">PEVE_00032180</name>
</gene>
<keyword evidence="2" id="KW-1185">Reference proteome</keyword>